<proteinExistence type="predicted"/>
<name>A0A392W6R7_9FABA</name>
<evidence type="ECO:0000313" key="1">
    <source>
        <dbReference type="EMBL" id="MCI96334.1"/>
    </source>
</evidence>
<sequence length="35" mass="4146">MLEDEEEGVLDLVHRCAPDEVLCNWKAWEIQEVVF</sequence>
<evidence type="ECO:0000313" key="2">
    <source>
        <dbReference type="Proteomes" id="UP000265520"/>
    </source>
</evidence>
<protein>
    <submittedName>
        <fullName evidence="1">Uncharacterized protein</fullName>
    </submittedName>
</protein>
<organism evidence="1 2">
    <name type="scientific">Trifolium medium</name>
    <dbReference type="NCBI Taxonomy" id="97028"/>
    <lineage>
        <taxon>Eukaryota</taxon>
        <taxon>Viridiplantae</taxon>
        <taxon>Streptophyta</taxon>
        <taxon>Embryophyta</taxon>
        <taxon>Tracheophyta</taxon>
        <taxon>Spermatophyta</taxon>
        <taxon>Magnoliopsida</taxon>
        <taxon>eudicotyledons</taxon>
        <taxon>Gunneridae</taxon>
        <taxon>Pentapetalae</taxon>
        <taxon>rosids</taxon>
        <taxon>fabids</taxon>
        <taxon>Fabales</taxon>
        <taxon>Fabaceae</taxon>
        <taxon>Papilionoideae</taxon>
        <taxon>50 kb inversion clade</taxon>
        <taxon>NPAAA clade</taxon>
        <taxon>Hologalegina</taxon>
        <taxon>IRL clade</taxon>
        <taxon>Trifolieae</taxon>
        <taxon>Trifolium</taxon>
    </lineage>
</organism>
<dbReference type="EMBL" id="LXQA011412045">
    <property type="protein sequence ID" value="MCI96334.1"/>
    <property type="molecule type" value="Genomic_DNA"/>
</dbReference>
<dbReference type="Proteomes" id="UP000265520">
    <property type="component" value="Unassembled WGS sequence"/>
</dbReference>
<reference evidence="1 2" key="1">
    <citation type="journal article" date="2018" name="Front. Plant Sci.">
        <title>Red Clover (Trifolium pratense) and Zigzag Clover (T. medium) - A Picture of Genomic Similarities and Differences.</title>
        <authorList>
            <person name="Dluhosova J."/>
            <person name="Istvanek J."/>
            <person name="Nedelnik J."/>
            <person name="Repkova J."/>
        </authorList>
    </citation>
    <scope>NUCLEOTIDE SEQUENCE [LARGE SCALE GENOMIC DNA]</scope>
    <source>
        <strain evidence="2">cv. 10/8</strain>
        <tissue evidence="1">Leaf</tissue>
    </source>
</reference>
<accession>A0A392W6R7</accession>
<comment type="caution">
    <text evidence="1">The sequence shown here is derived from an EMBL/GenBank/DDBJ whole genome shotgun (WGS) entry which is preliminary data.</text>
</comment>
<keyword evidence="2" id="KW-1185">Reference proteome</keyword>
<feature type="non-terminal residue" evidence="1">
    <location>
        <position position="35"/>
    </location>
</feature>
<dbReference type="AlphaFoldDB" id="A0A392W6R7"/>